<evidence type="ECO:0000313" key="1">
    <source>
        <dbReference type="EMBL" id="MDQ0565570.1"/>
    </source>
</evidence>
<gene>
    <name evidence="1" type="ORF">QOZ97_001080</name>
</gene>
<organism evidence="1 2">
    <name type="scientific">Qipengyuania citrea</name>
    <dbReference type="NCBI Taxonomy" id="225971"/>
    <lineage>
        <taxon>Bacteria</taxon>
        <taxon>Pseudomonadati</taxon>
        <taxon>Pseudomonadota</taxon>
        <taxon>Alphaproteobacteria</taxon>
        <taxon>Sphingomonadales</taxon>
        <taxon>Erythrobacteraceae</taxon>
        <taxon>Qipengyuania</taxon>
    </lineage>
</organism>
<accession>A0ABU0N821</accession>
<name>A0ABU0N821_9SPHN</name>
<protein>
    <recommendedName>
        <fullName evidence="3">ABC transporter permease</fullName>
    </recommendedName>
</protein>
<proteinExistence type="predicted"/>
<keyword evidence="2" id="KW-1185">Reference proteome</keyword>
<dbReference type="Proteomes" id="UP001238601">
    <property type="component" value="Unassembled WGS sequence"/>
</dbReference>
<dbReference type="EMBL" id="JAUSWK010000001">
    <property type="protein sequence ID" value="MDQ0565570.1"/>
    <property type="molecule type" value="Genomic_DNA"/>
</dbReference>
<evidence type="ECO:0000313" key="2">
    <source>
        <dbReference type="Proteomes" id="UP001238601"/>
    </source>
</evidence>
<comment type="caution">
    <text evidence="1">The sequence shown here is derived from an EMBL/GenBank/DDBJ whole genome shotgun (WGS) entry which is preliminary data.</text>
</comment>
<evidence type="ECO:0008006" key="3">
    <source>
        <dbReference type="Google" id="ProtNLM"/>
    </source>
</evidence>
<reference evidence="1 2" key="1">
    <citation type="submission" date="2023-07" db="EMBL/GenBank/DDBJ databases">
        <title>Genomic Encyclopedia of Type Strains, Phase IV (KMG-IV): sequencing the most valuable type-strain genomes for metagenomic binning, comparative biology and taxonomic classification.</title>
        <authorList>
            <person name="Goeker M."/>
        </authorList>
    </citation>
    <scope>NUCLEOTIDE SEQUENCE [LARGE SCALE GENOMIC DNA]</scope>
    <source>
        <strain evidence="1 2">DSM 14432</strain>
    </source>
</reference>
<sequence>MFYALLRRLVRDEGGDLLSGMALALPLPIIAVLLG</sequence>